<protein>
    <submittedName>
        <fullName evidence="1">Uncharacterized protein</fullName>
    </submittedName>
</protein>
<gene>
    <name evidence="1" type="ORF">E2C01_089448</name>
</gene>
<sequence length="90" mass="10018">MKMNNEEGEKRMEKLTYTSLSPFPSFLLLLLLLLLLYRAFNGAKEVTCTRNKDETGLHWHVNWNNSPKCECGGGGGDCGGGECGGCWMEK</sequence>
<comment type="caution">
    <text evidence="1">The sequence shown here is derived from an EMBL/GenBank/DDBJ whole genome shotgun (WGS) entry which is preliminary data.</text>
</comment>
<keyword evidence="2" id="KW-1185">Reference proteome</keyword>
<organism evidence="1 2">
    <name type="scientific">Portunus trituberculatus</name>
    <name type="common">Swimming crab</name>
    <name type="synonym">Neptunus trituberculatus</name>
    <dbReference type="NCBI Taxonomy" id="210409"/>
    <lineage>
        <taxon>Eukaryota</taxon>
        <taxon>Metazoa</taxon>
        <taxon>Ecdysozoa</taxon>
        <taxon>Arthropoda</taxon>
        <taxon>Crustacea</taxon>
        <taxon>Multicrustacea</taxon>
        <taxon>Malacostraca</taxon>
        <taxon>Eumalacostraca</taxon>
        <taxon>Eucarida</taxon>
        <taxon>Decapoda</taxon>
        <taxon>Pleocyemata</taxon>
        <taxon>Brachyura</taxon>
        <taxon>Eubrachyura</taxon>
        <taxon>Portunoidea</taxon>
        <taxon>Portunidae</taxon>
        <taxon>Portuninae</taxon>
        <taxon>Portunus</taxon>
    </lineage>
</organism>
<reference evidence="1 2" key="1">
    <citation type="submission" date="2019-05" db="EMBL/GenBank/DDBJ databases">
        <title>Another draft genome of Portunus trituberculatus and its Hox gene families provides insights of decapod evolution.</title>
        <authorList>
            <person name="Jeong J.-H."/>
            <person name="Song I."/>
            <person name="Kim S."/>
            <person name="Choi T."/>
            <person name="Kim D."/>
            <person name="Ryu S."/>
            <person name="Kim W."/>
        </authorList>
    </citation>
    <scope>NUCLEOTIDE SEQUENCE [LARGE SCALE GENOMIC DNA]</scope>
    <source>
        <tissue evidence="1">Muscle</tissue>
    </source>
</reference>
<evidence type="ECO:0000313" key="2">
    <source>
        <dbReference type="Proteomes" id="UP000324222"/>
    </source>
</evidence>
<evidence type="ECO:0000313" key="1">
    <source>
        <dbReference type="EMBL" id="MPC94286.1"/>
    </source>
</evidence>
<dbReference type="Proteomes" id="UP000324222">
    <property type="component" value="Unassembled WGS sequence"/>
</dbReference>
<dbReference type="EMBL" id="VSRR010097925">
    <property type="protein sequence ID" value="MPC94286.1"/>
    <property type="molecule type" value="Genomic_DNA"/>
</dbReference>
<accession>A0A5B7JJ25</accession>
<proteinExistence type="predicted"/>
<name>A0A5B7JJ25_PORTR</name>
<dbReference type="AlphaFoldDB" id="A0A5B7JJ25"/>